<accession>A0ABU2X1F6</accession>
<sequence>MYELPEWPGVLDGRRSDRDLAPLVARLRLVQRLTVGFLDPLEDALYLTVALRLLGFHATFHLGRELAPLAPPAGVYAWVECGTRVVSTSLPVLEDYVRVHAAPCEVPG</sequence>
<evidence type="ECO:0000259" key="1">
    <source>
        <dbReference type="Pfam" id="PF13471"/>
    </source>
</evidence>
<comment type="caution">
    <text evidence="2">The sequence shown here is derived from an EMBL/GenBank/DDBJ whole genome shotgun (WGS) entry which is preliminary data.</text>
</comment>
<dbReference type="Proteomes" id="UP001180973">
    <property type="component" value="Unassembled WGS sequence"/>
</dbReference>
<protein>
    <submittedName>
        <fullName evidence="2">Lasso peptide biosynthesis protein</fullName>
    </submittedName>
</protein>
<evidence type="ECO:0000313" key="3">
    <source>
        <dbReference type="Proteomes" id="UP001180973"/>
    </source>
</evidence>
<feature type="domain" description="Microcin J25-processing protein McjB C-terminal" evidence="1">
    <location>
        <begin position="14"/>
        <end position="93"/>
    </location>
</feature>
<proteinExistence type="predicted"/>
<evidence type="ECO:0000313" key="2">
    <source>
        <dbReference type="EMBL" id="MDT0532004.1"/>
    </source>
</evidence>
<dbReference type="Pfam" id="PF13471">
    <property type="entry name" value="Transglut_core3"/>
    <property type="match status" value="1"/>
</dbReference>
<dbReference type="InterPro" id="IPR032708">
    <property type="entry name" value="McjB_C"/>
</dbReference>
<gene>
    <name evidence="2" type="ORF">RM555_23700</name>
</gene>
<reference evidence="2" key="1">
    <citation type="submission" date="2023-09" db="EMBL/GenBank/DDBJ databases">
        <title>30 novel species of actinomycetes from the DSMZ collection.</title>
        <authorList>
            <person name="Nouioui I."/>
        </authorList>
    </citation>
    <scope>NUCLEOTIDE SEQUENCE</scope>
    <source>
        <strain evidence="2">DSM 115977</strain>
    </source>
</reference>
<organism evidence="2 3">
    <name type="scientific">Micromonospora reichwaldensis</name>
    <dbReference type="NCBI Taxonomy" id="3075516"/>
    <lineage>
        <taxon>Bacteria</taxon>
        <taxon>Bacillati</taxon>
        <taxon>Actinomycetota</taxon>
        <taxon>Actinomycetes</taxon>
        <taxon>Micromonosporales</taxon>
        <taxon>Micromonosporaceae</taxon>
        <taxon>Micromonospora</taxon>
    </lineage>
</organism>
<name>A0ABU2X1F6_9ACTN</name>
<dbReference type="EMBL" id="JAVRFL010000032">
    <property type="protein sequence ID" value="MDT0532004.1"/>
    <property type="molecule type" value="Genomic_DNA"/>
</dbReference>
<keyword evidence="3" id="KW-1185">Reference proteome</keyword>